<feature type="signal peptide" evidence="9">
    <location>
        <begin position="1"/>
        <end position="25"/>
    </location>
</feature>
<dbReference type="GO" id="GO:0046872">
    <property type="term" value="F:metal ion binding"/>
    <property type="evidence" value="ECO:0007669"/>
    <property type="project" value="UniProtKB-KW"/>
</dbReference>
<keyword evidence="2 8" id="KW-0147">Chitin-binding</keyword>
<dbReference type="InterPro" id="IPR001002">
    <property type="entry name" value="Chitin-bd_1"/>
</dbReference>
<evidence type="ECO:0000256" key="1">
    <source>
        <dbReference type="ARBA" id="ARBA00001941"/>
    </source>
</evidence>
<organism evidence="12 13">
    <name type="scientific">Tuber melanosporum (strain Mel28)</name>
    <name type="common">Perigord black truffle</name>
    <dbReference type="NCBI Taxonomy" id="656061"/>
    <lineage>
        <taxon>Eukaryota</taxon>
        <taxon>Fungi</taxon>
        <taxon>Dikarya</taxon>
        <taxon>Ascomycota</taxon>
        <taxon>Pezizomycotina</taxon>
        <taxon>Pezizomycetes</taxon>
        <taxon>Pezizales</taxon>
        <taxon>Tuberaceae</taxon>
        <taxon>Tuber</taxon>
    </lineage>
</organism>
<dbReference type="EMBL" id="FN430319">
    <property type="protein sequence ID" value="CAZ84008.1"/>
    <property type="molecule type" value="Genomic_DNA"/>
</dbReference>
<dbReference type="InterPro" id="IPR011330">
    <property type="entry name" value="Glyco_hydro/deAcase_b/a-brl"/>
</dbReference>
<keyword evidence="7" id="KW-0170">Cobalt</keyword>
<evidence type="ECO:0000256" key="2">
    <source>
        <dbReference type="ARBA" id="ARBA00022669"/>
    </source>
</evidence>
<dbReference type="Proteomes" id="UP000006911">
    <property type="component" value="Unassembled WGS sequence"/>
</dbReference>
<protein>
    <submittedName>
        <fullName evidence="12">(Perigord truffle) hypothetical protein</fullName>
    </submittedName>
</protein>
<dbReference type="GeneID" id="9183662"/>
<dbReference type="InParanoid" id="D5GHL5"/>
<dbReference type="SMART" id="SM00270">
    <property type="entry name" value="ChtBD1"/>
    <property type="match status" value="1"/>
</dbReference>
<dbReference type="GO" id="GO:0016810">
    <property type="term" value="F:hydrolase activity, acting on carbon-nitrogen (but not peptide) bonds"/>
    <property type="evidence" value="ECO:0007669"/>
    <property type="project" value="InterPro"/>
</dbReference>
<evidence type="ECO:0000256" key="4">
    <source>
        <dbReference type="ARBA" id="ARBA00022729"/>
    </source>
</evidence>
<reference evidence="12 13" key="1">
    <citation type="journal article" date="2010" name="Nature">
        <title>Perigord black truffle genome uncovers evolutionary origins and mechanisms of symbiosis.</title>
        <authorList>
            <person name="Martin F."/>
            <person name="Kohler A."/>
            <person name="Murat C."/>
            <person name="Balestrini R."/>
            <person name="Coutinho P.M."/>
            <person name="Jaillon O."/>
            <person name="Montanini B."/>
            <person name="Morin E."/>
            <person name="Noel B."/>
            <person name="Percudani R."/>
            <person name="Porcel B."/>
            <person name="Rubini A."/>
            <person name="Amicucci A."/>
            <person name="Amselem J."/>
            <person name="Anthouard V."/>
            <person name="Arcioni S."/>
            <person name="Artiguenave F."/>
            <person name="Aury J.M."/>
            <person name="Ballario P."/>
            <person name="Bolchi A."/>
            <person name="Brenna A."/>
            <person name="Brun A."/>
            <person name="Buee M."/>
            <person name="Cantarel B."/>
            <person name="Chevalier G."/>
            <person name="Couloux A."/>
            <person name="Da Silva C."/>
            <person name="Denoeud F."/>
            <person name="Duplessis S."/>
            <person name="Ghignone S."/>
            <person name="Hilselberger B."/>
            <person name="Iotti M."/>
            <person name="Marcais B."/>
            <person name="Mello A."/>
            <person name="Miranda M."/>
            <person name="Pacioni G."/>
            <person name="Quesneville H."/>
            <person name="Riccioni C."/>
            <person name="Ruotolo R."/>
            <person name="Splivallo R."/>
            <person name="Stocchi V."/>
            <person name="Tisserant E."/>
            <person name="Viscomi A.R."/>
            <person name="Zambonelli A."/>
            <person name="Zampieri E."/>
            <person name="Henrissat B."/>
            <person name="Lebrun M.H."/>
            <person name="Paolocci F."/>
            <person name="Bonfante P."/>
            <person name="Ottonello S."/>
            <person name="Wincker P."/>
        </authorList>
    </citation>
    <scope>NUCLEOTIDE SEQUENCE [LARGE SCALE GENOMIC DNA]</scope>
    <source>
        <strain evidence="12 13">Mel28</strain>
    </source>
</reference>
<feature type="domain" description="Chitin-binding type-1" evidence="10">
    <location>
        <begin position="40"/>
        <end position="90"/>
    </location>
</feature>
<keyword evidence="13" id="KW-1185">Reference proteome</keyword>
<dbReference type="GO" id="GO:0008061">
    <property type="term" value="F:chitin binding"/>
    <property type="evidence" value="ECO:0007669"/>
    <property type="project" value="UniProtKB-UniRule"/>
</dbReference>
<feature type="domain" description="NodB homology" evidence="11">
    <location>
        <begin position="128"/>
        <end position="312"/>
    </location>
</feature>
<sequence length="328" mass="34345">MISPISSIGLLGLSTYFGALVGSTAIPPNNIFSRQSTTPDGTCGVQNSGNGRGYRCTTGSSACCSQWGWCGDGSEYCGSGCQPSYGSCGSTGGGNPPGGGGNPPTTGGRTKPGSVPYGTVISSCTAGGVVALTFDDGPYTYTSNLLDLLARYGAKATFFVNGQNWGAPITDPSKQDLLRRMVSDGHQIGSHTWSHPALSSLSTADMTTQMTSLESAIATAIGRYPTYMRPPYFDCNSNCLGVMDSLGYHVIFSNLDTLDWANQGNIQASKDIFSRNVASGSLVLAHDVHPDTVGTLAEHMIVESQNRGLRLVTLGDCLGDPAENWYRT</sequence>
<dbReference type="InterPro" id="IPR002509">
    <property type="entry name" value="NODB_dom"/>
</dbReference>
<evidence type="ECO:0000256" key="3">
    <source>
        <dbReference type="ARBA" id="ARBA00022723"/>
    </source>
</evidence>
<dbReference type="AlphaFoldDB" id="D5GHL5"/>
<evidence type="ECO:0000313" key="13">
    <source>
        <dbReference type="Proteomes" id="UP000006911"/>
    </source>
</evidence>
<dbReference type="Gene3D" id="3.30.60.10">
    <property type="entry name" value="Endochitinase-like"/>
    <property type="match status" value="1"/>
</dbReference>
<comment type="caution">
    <text evidence="8">Lacks conserved residue(s) required for the propagation of feature annotation.</text>
</comment>
<evidence type="ECO:0000256" key="6">
    <source>
        <dbReference type="ARBA" id="ARBA00023277"/>
    </source>
</evidence>
<keyword evidence="5" id="KW-0378">Hydrolase</keyword>
<dbReference type="KEGG" id="tml:GSTUM_00007976001"/>
<dbReference type="STRING" id="656061.D5GHL5"/>
<dbReference type="PANTHER" id="PTHR46471">
    <property type="entry name" value="CHITIN DEACETYLASE"/>
    <property type="match status" value="1"/>
</dbReference>
<accession>D5GHL5</accession>
<evidence type="ECO:0000256" key="9">
    <source>
        <dbReference type="SAM" id="SignalP"/>
    </source>
</evidence>
<dbReference type="PROSITE" id="PS51677">
    <property type="entry name" value="NODB"/>
    <property type="match status" value="1"/>
</dbReference>
<evidence type="ECO:0000313" key="12">
    <source>
        <dbReference type="EMBL" id="CAZ84008.1"/>
    </source>
</evidence>
<keyword evidence="8" id="KW-1015">Disulfide bond</keyword>
<dbReference type="CDD" id="cd10951">
    <property type="entry name" value="CE4_ClCDA_like"/>
    <property type="match status" value="1"/>
</dbReference>
<dbReference type="eggNOG" id="ENOG502QRIP">
    <property type="taxonomic scope" value="Eukaryota"/>
</dbReference>
<evidence type="ECO:0000259" key="11">
    <source>
        <dbReference type="PROSITE" id="PS51677"/>
    </source>
</evidence>
<feature type="chain" id="PRO_5003072159" evidence="9">
    <location>
        <begin position="26"/>
        <end position="328"/>
    </location>
</feature>
<comment type="cofactor">
    <cofactor evidence="1">
        <name>Co(2+)</name>
        <dbReference type="ChEBI" id="CHEBI:48828"/>
    </cofactor>
</comment>
<dbReference type="Pfam" id="PF01522">
    <property type="entry name" value="Polysacc_deac_1"/>
    <property type="match status" value="1"/>
</dbReference>
<dbReference type="CDD" id="cd00035">
    <property type="entry name" value="ChtBD1"/>
    <property type="match status" value="1"/>
</dbReference>
<evidence type="ECO:0000256" key="5">
    <source>
        <dbReference type="ARBA" id="ARBA00022801"/>
    </source>
</evidence>
<evidence type="ECO:0000259" key="10">
    <source>
        <dbReference type="PROSITE" id="PS50941"/>
    </source>
</evidence>
<keyword evidence="4 9" id="KW-0732">Signal</keyword>
<dbReference type="InterPro" id="IPR036861">
    <property type="entry name" value="Endochitinase-like_sf"/>
</dbReference>
<evidence type="ECO:0000256" key="7">
    <source>
        <dbReference type="ARBA" id="ARBA00023285"/>
    </source>
</evidence>
<dbReference type="FunCoup" id="D5GHL5">
    <property type="interactions" value="38"/>
</dbReference>
<dbReference type="Pfam" id="PF00187">
    <property type="entry name" value="Chitin_bind_1"/>
    <property type="match status" value="1"/>
</dbReference>
<feature type="disulfide bond" evidence="8">
    <location>
        <begin position="63"/>
        <end position="77"/>
    </location>
</feature>
<dbReference type="GO" id="GO:0005975">
    <property type="term" value="P:carbohydrate metabolic process"/>
    <property type="evidence" value="ECO:0007669"/>
    <property type="project" value="InterPro"/>
</dbReference>
<dbReference type="PANTHER" id="PTHR46471:SF2">
    <property type="entry name" value="CHITIN DEACETYLASE-RELATED"/>
    <property type="match status" value="1"/>
</dbReference>
<name>D5GHL5_TUBMM</name>
<keyword evidence="3" id="KW-0479">Metal-binding</keyword>
<evidence type="ECO:0000256" key="8">
    <source>
        <dbReference type="PROSITE-ProRule" id="PRU00261"/>
    </source>
</evidence>
<dbReference type="Gene3D" id="3.20.20.370">
    <property type="entry name" value="Glycoside hydrolase/deacetylase"/>
    <property type="match status" value="1"/>
</dbReference>
<dbReference type="RefSeq" id="XP_002839817.1">
    <property type="nucleotide sequence ID" value="XM_002839771.1"/>
</dbReference>
<dbReference type="SUPFAM" id="SSF57016">
    <property type="entry name" value="Plant lectins/antimicrobial peptides"/>
    <property type="match status" value="1"/>
</dbReference>
<proteinExistence type="predicted"/>
<dbReference type="HOGENOM" id="CLU_021264_11_0_1"/>
<gene>
    <name evidence="12" type="ORF">GSTUM_00007976001</name>
</gene>
<dbReference type="SUPFAM" id="SSF88713">
    <property type="entry name" value="Glycoside hydrolase/deacetylase"/>
    <property type="match status" value="1"/>
</dbReference>
<dbReference type="OMA" id="HDSHQHT"/>
<dbReference type="PROSITE" id="PS50941">
    <property type="entry name" value="CHIT_BIND_I_2"/>
    <property type="match status" value="1"/>
</dbReference>
<keyword evidence="6" id="KW-0119">Carbohydrate metabolism</keyword>